<dbReference type="EMBL" id="CM046391">
    <property type="protein sequence ID" value="KAI8561351.1"/>
    <property type="molecule type" value="Genomic_DNA"/>
</dbReference>
<evidence type="ECO:0000313" key="2">
    <source>
        <dbReference type="Proteomes" id="UP001062846"/>
    </source>
</evidence>
<evidence type="ECO:0000313" key="1">
    <source>
        <dbReference type="EMBL" id="KAI8561351.1"/>
    </source>
</evidence>
<gene>
    <name evidence="1" type="ORF">RHMOL_Rhmol04G0332200</name>
</gene>
<name>A0ACC0P864_RHOML</name>
<organism evidence="1 2">
    <name type="scientific">Rhododendron molle</name>
    <name type="common">Chinese azalea</name>
    <name type="synonym">Azalea mollis</name>
    <dbReference type="NCBI Taxonomy" id="49168"/>
    <lineage>
        <taxon>Eukaryota</taxon>
        <taxon>Viridiplantae</taxon>
        <taxon>Streptophyta</taxon>
        <taxon>Embryophyta</taxon>
        <taxon>Tracheophyta</taxon>
        <taxon>Spermatophyta</taxon>
        <taxon>Magnoliopsida</taxon>
        <taxon>eudicotyledons</taxon>
        <taxon>Gunneridae</taxon>
        <taxon>Pentapetalae</taxon>
        <taxon>asterids</taxon>
        <taxon>Ericales</taxon>
        <taxon>Ericaceae</taxon>
        <taxon>Ericoideae</taxon>
        <taxon>Rhodoreae</taxon>
        <taxon>Rhododendron</taxon>
    </lineage>
</organism>
<reference evidence="1" key="1">
    <citation type="submission" date="2022-02" db="EMBL/GenBank/DDBJ databases">
        <title>Plant Genome Project.</title>
        <authorList>
            <person name="Zhang R.-G."/>
        </authorList>
    </citation>
    <scope>NUCLEOTIDE SEQUENCE</scope>
    <source>
        <strain evidence="1">AT1</strain>
    </source>
</reference>
<comment type="caution">
    <text evidence="1">The sequence shown here is derived from an EMBL/GenBank/DDBJ whole genome shotgun (WGS) entry which is preliminary data.</text>
</comment>
<protein>
    <submittedName>
        <fullName evidence="1">Uncharacterized protein</fullName>
    </submittedName>
</protein>
<accession>A0ACC0P864</accession>
<keyword evidence="2" id="KW-1185">Reference proteome</keyword>
<proteinExistence type="predicted"/>
<sequence length="1154" mass="131567">MATQTEGPPRGGGSLDLDDVGSDPYLLEKTKTLICALNLLSRNIPLPDAVLDAVSSICFEAEEGVDDGGDVGGSEASGGERLETVPDDIGISKEGDLMAALQDALVKQRPNCVSGFDLTESRDKRLQSHIQHRLSELEELPASRGEDLQSKCLLELYGLKLSELQSKVRSDVSSEYWLRLHCAYPDKQLYDWGMMRLPCPMYGLGDAFAMGADDNLKKKRDADVSFVSLFLTLTSEFYFFLWNLEILDPEDLMVCGCYLHPEDLMRLSRLQEEEKNLVETKKRKFFADILNAARDLQLQVQAAQKRRKQRNDGVQVMFLGFNSIFDIIQAWHGRQRQRATRAEKLRFQALKSDDQEAYMRMVEESKNERLTMLLGKTNDLLVRLGAAVQRQKDAEHDGIEPLKDAELPVSTSGTPGDSFPEEDADIVDTEPSSHVKTGDLLEGQRQYNSVIHSIQEKVTEQPSMLQGGELRPYQLEGLQWMLSLFNNNLNGILADEMGLGKTIQTISLIAYLLENKGVAGPHLIIAPKAVLPNWVNEFSTWAPSIVAVLYDGRRDERKALREEYSGEGKFNVLITHYDLIMRDKAFLKKIHWNLMVVDEGHRLKNHESALARTLVSGYRIRRRLLLTGTPIQNTLQELWSLLNFLLPNIFNSVENFEEWFNAPFADRGDVSLTDEEELLIIRRLHHVIRPFILRRKKDEVEKFLPGKTQVILKCDMSAWQKVYYQQVTDVGRVGLGTGSGKSKSLQNLTMQLRKCCNHPYLFVGEYNIWRREEIFRASGKFELLDRLLPKLRRAGHRVLLFSQMTRLMDILEVYLQLHDFKYLRLDGSTKTEERGTLLKQFNAPDSPFFMFLLSTRAGGLGLNLQTADTVIMFDSDWNPQMDQQAEDRAHRIGQKKEVKVFVLVSVGSIEEVILDRAKQKMGIDAKVIQAGLFNTTSTAQDRRQMLEEIMRRGTRSLGTDVPSEREINRLAARSDEEFWMFEKMDDERKLKEKYRSRLMEDHEVPDWAYNAPENKDGKGKGFDYESRHITGKRRRKDVVYVDTLSDLQWMKAVENGGDIVKHSARGKRRENLPPSGNEVMSNGVGEEKKLVETKSETLSLASEATSEDTASLGLKRSMSETEYMQKTETQEGGESGWDALSWKPHKKRRSRLVA</sequence>
<dbReference type="Proteomes" id="UP001062846">
    <property type="component" value="Chromosome 4"/>
</dbReference>